<keyword evidence="7 14" id="KW-0812">Transmembrane</keyword>
<dbReference type="GO" id="GO:0016020">
    <property type="term" value="C:membrane"/>
    <property type="evidence" value="ECO:0007669"/>
    <property type="project" value="UniProtKB-SubCell"/>
</dbReference>
<feature type="transmembrane region" description="Helical" evidence="14">
    <location>
        <begin position="422"/>
        <end position="442"/>
    </location>
</feature>
<evidence type="ECO:0000256" key="8">
    <source>
        <dbReference type="ARBA" id="ARBA00022856"/>
    </source>
</evidence>
<dbReference type="PROSITE" id="PS51686">
    <property type="entry name" value="SAM_MT_RSMB_NOP"/>
    <property type="match status" value="1"/>
</dbReference>
<dbReference type="GO" id="GO:0015031">
    <property type="term" value="P:protein transport"/>
    <property type="evidence" value="ECO:0007669"/>
    <property type="project" value="UniProtKB-KW"/>
</dbReference>
<evidence type="ECO:0000256" key="12">
    <source>
        <dbReference type="ARBA" id="ARBA00023136"/>
    </source>
</evidence>
<feature type="domain" description="SAM-dependent MTase RsmB/NOP-type" evidence="15">
    <location>
        <begin position="1"/>
        <end position="330"/>
    </location>
</feature>
<organism evidence="16">
    <name type="scientific">Prunus dulcis</name>
    <name type="common">Almond</name>
    <name type="synonym">Amygdalus dulcis</name>
    <dbReference type="NCBI Taxonomy" id="3755"/>
    <lineage>
        <taxon>Eukaryota</taxon>
        <taxon>Viridiplantae</taxon>
        <taxon>Streptophyta</taxon>
        <taxon>Embryophyta</taxon>
        <taxon>Tracheophyta</taxon>
        <taxon>Spermatophyta</taxon>
        <taxon>Magnoliopsida</taxon>
        <taxon>eudicotyledons</taxon>
        <taxon>Gunneridae</taxon>
        <taxon>Pentapetalae</taxon>
        <taxon>rosids</taxon>
        <taxon>fabids</taxon>
        <taxon>Rosales</taxon>
        <taxon>Rosaceae</taxon>
        <taxon>Amygdaloideae</taxon>
        <taxon>Amygdaleae</taxon>
        <taxon>Prunus</taxon>
    </lineage>
</organism>
<feature type="non-terminal residue" evidence="16">
    <location>
        <position position="1"/>
    </location>
</feature>
<evidence type="ECO:0000256" key="10">
    <source>
        <dbReference type="ARBA" id="ARBA00022927"/>
    </source>
</evidence>
<reference evidence="16" key="1">
    <citation type="journal article" date="2019" name="Science">
        <title>Mutation of a bHLH transcription factor allowed almond domestication.</title>
        <authorList>
            <person name="Sanchez-Perez R."/>
            <person name="Pavan S."/>
            <person name="Mazzeo R."/>
            <person name="Moldovan C."/>
            <person name="Aiese Cigliano R."/>
            <person name="Del Cueto J."/>
            <person name="Ricciardi F."/>
            <person name="Lotti C."/>
            <person name="Ricciardi L."/>
            <person name="Dicenta F."/>
            <person name="Lopez-Marques R.L."/>
            <person name="Lindberg Moller B."/>
        </authorList>
    </citation>
    <scope>NUCLEOTIDE SEQUENCE</scope>
</reference>
<keyword evidence="12 14" id="KW-0472">Membrane</keyword>
<dbReference type="AlphaFoldDB" id="A0A4Y1RWB7"/>
<evidence type="ECO:0000256" key="3">
    <source>
        <dbReference type="ARBA" id="ARBA00022448"/>
    </source>
</evidence>
<dbReference type="GO" id="GO:0035673">
    <property type="term" value="F:oligopeptide transmembrane transporter activity"/>
    <property type="evidence" value="ECO:0007669"/>
    <property type="project" value="InterPro"/>
</dbReference>
<feature type="binding site" evidence="13">
    <location>
        <position position="138"/>
    </location>
    <ligand>
        <name>S-adenosyl-L-methionine</name>
        <dbReference type="ChEBI" id="CHEBI:59789"/>
    </ligand>
</feature>
<keyword evidence="8" id="KW-0571">Peptide transport</keyword>
<evidence type="ECO:0000256" key="9">
    <source>
        <dbReference type="ARBA" id="ARBA00022884"/>
    </source>
</evidence>
<evidence type="ECO:0000313" key="16">
    <source>
        <dbReference type="EMBL" id="BBH08036.1"/>
    </source>
</evidence>
<keyword evidence="5 13" id="KW-0808">Transferase</keyword>
<dbReference type="InterPro" id="IPR049560">
    <property type="entry name" value="MeTrfase_RsmB-F_NOP2_cat"/>
</dbReference>
<sequence>GAVSANLNKARLKPGCEAQIEEIEGEIKCKLEKVDWLPGFYALPPDVQIANSNAYREGKMYGIDAASGAAVSALNISAGDHVLDLCAAPGAKLCLMLDILGDSGSVTGVDVSSHRLAACRTMLQKYALGNRCRLFVADGTTFSLMPMRIHSDPKSCESALEENVTFKEWTSRRPWKERKKAARVRKSGAVHSGNQLPELIYYGRHSGVVGRNKVLVDAECTHDGSIKHVQKFEHWGWETLQRRVLDAERSDSLTVLQLKLLTNGFRLLKAGGLLVYSTCSLTVAQNEDVVKQFLEENPFAVHSNKIDGSASRPPPADEFSGHENSPIEQVALTVPVTDDPSLPTVTFRTWTLGALACVLLSFLNQFFWYRREPLSLTSISAQIAVVPLGHLMASLITKRVFFKGQKWEFTLNPGPFNVKEHVLITIFANSGAGNVYAIHIVSTVKLFYKKNLSFFVALLVVLTTQVLGFGWAGLFRRYLVEPPLCGGLKTSFRALHEKENRPKGGLTRNQFFLIAFTCSFAYYVLPGYLFPMLTSLSWICWIFPTSILAHQLGSGLHGLGIGAIGLDWSSISSYLGSPLASPWFATANITAGFFLVLYVITPVAYWLNLYNAKTFPIVSDGLFTSTGQSYNISAIIDPNFRLDIDAYEREGVLHISTFFAMYYGVNFACLTATIVHVLLFNGRDIWQLSTSAIREKKMDVHTKLMRKYKQVPGWWFMCILVANIVATMFTCHYYNDQLQLKWWGSCLLVKPALNVITEYIIGYLYPGYPVANVCFKVYGYISMKQGIAFLEDFKLGHYMKIPPRAMFMAQVVGTIIAAFVHLGTAWWLMNTIPDICDRALLPADSPWTCPGDHVFYDASVIWGLVGPRRIFGDLGHYSAINWFFLAGAIAPVLVWLAHKAFPRKHWIKLITMPVLLGATVNMPPATAVNFTSWVLIGFASGFIAYRYYRGLWSRHNYVLSGALDAGLAFMAVILYLCLGMEHVSFKWWGSSPDGCPLASSSTA</sequence>
<keyword evidence="3" id="KW-0813">Transport</keyword>
<feature type="transmembrane region" description="Helical" evidence="14">
    <location>
        <begin position="807"/>
        <end position="829"/>
    </location>
</feature>
<comment type="similarity">
    <text evidence="13">Belongs to the class I-like SAM-binding methyltransferase superfamily. RsmB/NOP family.</text>
</comment>
<feature type="transmembrane region" description="Helical" evidence="14">
    <location>
        <begin position="659"/>
        <end position="679"/>
    </location>
</feature>
<evidence type="ECO:0000256" key="13">
    <source>
        <dbReference type="PROSITE-ProRule" id="PRU01023"/>
    </source>
</evidence>
<dbReference type="InterPro" id="IPR004648">
    <property type="entry name" value="Oligpept_transpt"/>
</dbReference>
<keyword evidence="4 13" id="KW-0489">Methyltransferase</keyword>
<gene>
    <name evidence="16" type="ORF">Prudu_020119</name>
</gene>
<accession>A0A4Y1RWB7</accession>
<name>A0A4Y1RWB7_PRUDU</name>
<dbReference type="PRINTS" id="PR02008">
    <property type="entry name" value="RCMTFAMILY"/>
</dbReference>
<comment type="similarity">
    <text evidence="2">Belongs to the oligopeptide OPT transporter (TC 2.A.67.1) family.</text>
</comment>
<evidence type="ECO:0000256" key="14">
    <source>
        <dbReference type="SAM" id="Phobius"/>
    </source>
</evidence>
<keyword evidence="10" id="KW-0653">Protein transport</keyword>
<feature type="transmembrane region" description="Helical" evidence="14">
    <location>
        <begin position="538"/>
        <end position="564"/>
    </location>
</feature>
<feature type="transmembrane region" description="Helical" evidence="14">
    <location>
        <begin position="584"/>
        <end position="607"/>
    </location>
</feature>
<proteinExistence type="inferred from homology"/>
<evidence type="ECO:0000256" key="6">
    <source>
        <dbReference type="ARBA" id="ARBA00022691"/>
    </source>
</evidence>
<dbReference type="SUPFAM" id="SSF53335">
    <property type="entry name" value="S-adenosyl-L-methionine-dependent methyltransferases"/>
    <property type="match status" value="1"/>
</dbReference>
<dbReference type="GO" id="GO:0008173">
    <property type="term" value="F:RNA methyltransferase activity"/>
    <property type="evidence" value="ECO:0007669"/>
    <property type="project" value="InterPro"/>
</dbReference>
<feature type="transmembrane region" description="Helical" evidence="14">
    <location>
        <begin position="381"/>
        <end position="402"/>
    </location>
</feature>
<feature type="transmembrane region" description="Helical" evidence="14">
    <location>
        <begin position="454"/>
        <end position="474"/>
    </location>
</feature>
<evidence type="ECO:0000259" key="15">
    <source>
        <dbReference type="PROSITE" id="PS51686"/>
    </source>
</evidence>
<feature type="transmembrane region" description="Helical" evidence="14">
    <location>
        <begin position="957"/>
        <end position="978"/>
    </location>
</feature>
<evidence type="ECO:0000256" key="5">
    <source>
        <dbReference type="ARBA" id="ARBA00022679"/>
    </source>
</evidence>
<dbReference type="Gene3D" id="3.40.50.150">
    <property type="entry name" value="Vaccinia Virus protein VP39"/>
    <property type="match status" value="1"/>
</dbReference>
<dbReference type="InterPro" id="IPR023267">
    <property type="entry name" value="RCMT"/>
</dbReference>
<dbReference type="InterPro" id="IPR029063">
    <property type="entry name" value="SAM-dependent_MTases_sf"/>
</dbReference>
<dbReference type="GO" id="GO:0003723">
    <property type="term" value="F:RNA binding"/>
    <property type="evidence" value="ECO:0007669"/>
    <property type="project" value="UniProtKB-UniRule"/>
</dbReference>
<evidence type="ECO:0000256" key="1">
    <source>
        <dbReference type="ARBA" id="ARBA00004141"/>
    </source>
</evidence>
<keyword evidence="6 13" id="KW-0949">S-adenosyl-L-methionine</keyword>
<dbReference type="InterPro" id="IPR004813">
    <property type="entry name" value="OPT"/>
</dbReference>
<feature type="transmembrane region" description="Helical" evidence="14">
    <location>
        <begin position="350"/>
        <end position="369"/>
    </location>
</feature>
<dbReference type="InterPro" id="IPR001678">
    <property type="entry name" value="MeTrfase_RsmB-F_NOP2_dom"/>
</dbReference>
<feature type="binding site" evidence="13">
    <location>
        <position position="217"/>
    </location>
    <ligand>
        <name>S-adenosyl-L-methionine</name>
        <dbReference type="ChEBI" id="CHEBI:59789"/>
    </ligand>
</feature>
<evidence type="ECO:0000256" key="4">
    <source>
        <dbReference type="ARBA" id="ARBA00022603"/>
    </source>
</evidence>
<feature type="transmembrane region" description="Helical" evidence="14">
    <location>
        <begin position="511"/>
        <end position="531"/>
    </location>
</feature>
<dbReference type="GO" id="GO:0001510">
    <property type="term" value="P:RNA methylation"/>
    <property type="evidence" value="ECO:0007669"/>
    <property type="project" value="InterPro"/>
</dbReference>
<comment type="subcellular location">
    <subcellularLocation>
        <location evidence="1">Membrane</location>
        <topology evidence="1">Multi-pass membrane protein</topology>
    </subcellularLocation>
</comment>
<feature type="binding site" evidence="13">
    <location>
        <position position="110"/>
    </location>
    <ligand>
        <name>S-adenosyl-L-methionine</name>
        <dbReference type="ChEBI" id="CHEBI:59789"/>
    </ligand>
</feature>
<dbReference type="InterPro" id="IPR023269">
    <property type="entry name" value="RCMT_subfamily_9"/>
</dbReference>
<dbReference type="NCBIfam" id="TIGR00728">
    <property type="entry name" value="OPT_sfam"/>
    <property type="match status" value="1"/>
</dbReference>
<dbReference type="PRINTS" id="PR02010">
    <property type="entry name" value="RCMT9"/>
</dbReference>
<dbReference type="PANTHER" id="PTHR22601">
    <property type="entry name" value="ISP4 LIKE PROTEIN"/>
    <property type="match status" value="1"/>
</dbReference>
<dbReference type="CDD" id="cd02440">
    <property type="entry name" value="AdoMet_MTases"/>
    <property type="match status" value="1"/>
</dbReference>
<feature type="transmembrane region" description="Helical" evidence="14">
    <location>
        <begin position="930"/>
        <end position="948"/>
    </location>
</feature>
<dbReference type="Pfam" id="PF01189">
    <property type="entry name" value="Methyltr_RsmB-F"/>
    <property type="match status" value="2"/>
</dbReference>
<evidence type="ECO:0000256" key="11">
    <source>
        <dbReference type="ARBA" id="ARBA00022989"/>
    </source>
</evidence>
<evidence type="ECO:0000256" key="7">
    <source>
        <dbReference type="ARBA" id="ARBA00022692"/>
    </source>
</evidence>
<feature type="transmembrane region" description="Helical" evidence="14">
    <location>
        <begin position="879"/>
        <end position="897"/>
    </location>
</feature>
<protein>
    <submittedName>
        <fullName evidence="16">Oligopeptide transporter 7</fullName>
    </submittedName>
</protein>
<keyword evidence="11 14" id="KW-1133">Transmembrane helix</keyword>
<feature type="transmembrane region" description="Helical" evidence="14">
    <location>
        <begin position="714"/>
        <end position="734"/>
    </location>
</feature>
<feature type="active site" description="Nucleophile" evidence="13">
    <location>
        <position position="279"/>
    </location>
</feature>
<keyword evidence="9 13" id="KW-0694">RNA-binding</keyword>
<dbReference type="EMBL" id="AP019303">
    <property type="protein sequence ID" value="BBH08036.1"/>
    <property type="molecule type" value="Genomic_DNA"/>
</dbReference>
<comment type="caution">
    <text evidence="13">Lacks conserved residue(s) required for the propagation of feature annotation.</text>
</comment>
<dbReference type="Pfam" id="PF03169">
    <property type="entry name" value="OPT"/>
    <property type="match status" value="2"/>
</dbReference>
<evidence type="ECO:0000256" key="2">
    <source>
        <dbReference type="ARBA" id="ARBA00005484"/>
    </source>
</evidence>
<dbReference type="NCBIfam" id="TIGR00727">
    <property type="entry name" value="ISP4_OPT"/>
    <property type="match status" value="1"/>
</dbReference>